<dbReference type="PANTHER" id="PTHR11255:SF118">
    <property type="entry name" value="DIACYLGLYCEROL KINASE EPSILON"/>
    <property type="match status" value="1"/>
</dbReference>
<dbReference type="PANTHER" id="PTHR11255">
    <property type="entry name" value="DIACYLGLYCEROL KINASE"/>
    <property type="match status" value="1"/>
</dbReference>
<accession>A0A158R362</accession>
<organism evidence="16">
    <name type="scientific">Nippostrongylus brasiliensis</name>
    <name type="common">Rat hookworm</name>
    <dbReference type="NCBI Taxonomy" id="27835"/>
    <lineage>
        <taxon>Eukaryota</taxon>
        <taxon>Metazoa</taxon>
        <taxon>Ecdysozoa</taxon>
        <taxon>Nematoda</taxon>
        <taxon>Chromadorea</taxon>
        <taxon>Rhabditida</taxon>
        <taxon>Rhabditina</taxon>
        <taxon>Rhabditomorpha</taxon>
        <taxon>Strongyloidea</taxon>
        <taxon>Heligmosomidae</taxon>
        <taxon>Nippostrongylus</taxon>
    </lineage>
</organism>
<comment type="similarity">
    <text evidence="2 10">Belongs to the eukaryotic diacylglycerol kinase family.</text>
</comment>
<dbReference type="OMA" id="GCKEHIV"/>
<keyword evidence="8" id="KW-0862">Zinc</keyword>
<evidence type="ECO:0000256" key="3">
    <source>
        <dbReference type="ARBA" id="ARBA00022679"/>
    </source>
</evidence>
<feature type="domain" description="Phorbol-ester/DAG-type" evidence="12">
    <location>
        <begin position="108"/>
        <end position="160"/>
    </location>
</feature>
<feature type="transmembrane region" description="Helical" evidence="11">
    <location>
        <begin position="6"/>
        <end position="24"/>
    </location>
</feature>
<keyword evidence="4" id="KW-0479">Metal-binding</keyword>
<dbReference type="InterPro" id="IPR046349">
    <property type="entry name" value="C1-like_sf"/>
</dbReference>
<dbReference type="SMART" id="SM00046">
    <property type="entry name" value="DAGKc"/>
    <property type="match status" value="1"/>
</dbReference>
<evidence type="ECO:0000313" key="16">
    <source>
        <dbReference type="WBParaSite" id="NBR_0001758501-mRNA-1"/>
    </source>
</evidence>
<dbReference type="InterPro" id="IPR000756">
    <property type="entry name" value="Diacylglycerol_kin_accessory"/>
</dbReference>
<evidence type="ECO:0000256" key="11">
    <source>
        <dbReference type="SAM" id="Phobius"/>
    </source>
</evidence>
<evidence type="ECO:0000256" key="7">
    <source>
        <dbReference type="ARBA" id="ARBA00022777"/>
    </source>
</evidence>
<dbReference type="GO" id="GO:0004143">
    <property type="term" value="F:ATP-dependent diacylglycerol kinase activity"/>
    <property type="evidence" value="ECO:0007669"/>
    <property type="project" value="UniProtKB-EC"/>
</dbReference>
<dbReference type="SMART" id="SM00045">
    <property type="entry name" value="DAGKa"/>
    <property type="match status" value="1"/>
</dbReference>
<dbReference type="InterPro" id="IPR016064">
    <property type="entry name" value="NAD/diacylglycerol_kinase_sf"/>
</dbReference>
<dbReference type="EMBL" id="UYSL01022850">
    <property type="protein sequence ID" value="VDL81243.1"/>
    <property type="molecule type" value="Genomic_DNA"/>
</dbReference>
<dbReference type="InterPro" id="IPR037607">
    <property type="entry name" value="DGK"/>
</dbReference>
<dbReference type="PROSITE" id="PS50146">
    <property type="entry name" value="DAGK"/>
    <property type="match status" value="1"/>
</dbReference>
<evidence type="ECO:0000256" key="10">
    <source>
        <dbReference type="RuleBase" id="RU361128"/>
    </source>
</evidence>
<dbReference type="GO" id="GO:0016020">
    <property type="term" value="C:membrane"/>
    <property type="evidence" value="ECO:0007669"/>
    <property type="project" value="TreeGrafter"/>
</dbReference>
<dbReference type="SUPFAM" id="SSF111331">
    <property type="entry name" value="NAD kinase/diacylglycerol kinase-like"/>
    <property type="match status" value="1"/>
</dbReference>
<evidence type="ECO:0000256" key="2">
    <source>
        <dbReference type="ARBA" id="ARBA00009280"/>
    </source>
</evidence>
<keyword evidence="3 10" id="KW-0808">Transferase</keyword>
<dbReference type="Gene3D" id="3.30.60.20">
    <property type="match status" value="1"/>
</dbReference>
<keyword evidence="11" id="KW-0472">Membrane</keyword>
<dbReference type="GO" id="GO:0046872">
    <property type="term" value="F:metal ion binding"/>
    <property type="evidence" value="ECO:0007669"/>
    <property type="project" value="UniProtKB-KW"/>
</dbReference>
<dbReference type="Pfam" id="PF00130">
    <property type="entry name" value="C1_1"/>
    <property type="match status" value="1"/>
</dbReference>
<dbReference type="WBParaSite" id="NBR_0001758501-mRNA-1">
    <property type="protein sequence ID" value="NBR_0001758501-mRNA-1"/>
    <property type="gene ID" value="NBR_0001758501"/>
</dbReference>
<dbReference type="CDD" id="cd20801">
    <property type="entry name" value="C1_DGKepsilon_typeIII_rpt1"/>
    <property type="match status" value="1"/>
</dbReference>
<dbReference type="Pfam" id="PF00781">
    <property type="entry name" value="DAGK_cat"/>
    <property type="match status" value="1"/>
</dbReference>
<keyword evidence="7 10" id="KW-0418">Kinase</keyword>
<dbReference type="EC" id="2.7.1.107" evidence="10"/>
<keyword evidence="11" id="KW-0812">Transmembrane</keyword>
<dbReference type="InterPro" id="IPR002219">
    <property type="entry name" value="PKC_DAG/PE"/>
</dbReference>
<keyword evidence="15" id="KW-1185">Reference proteome</keyword>
<proteinExistence type="inferred from homology"/>
<keyword evidence="6 10" id="KW-0547">Nucleotide-binding</keyword>
<dbReference type="Pfam" id="PF00609">
    <property type="entry name" value="DAGK_acc"/>
    <property type="match status" value="1"/>
</dbReference>
<dbReference type="SMART" id="SM00109">
    <property type="entry name" value="C1"/>
    <property type="match status" value="2"/>
</dbReference>
<dbReference type="InterPro" id="IPR001206">
    <property type="entry name" value="Diacylglycerol_kinase_cat_dom"/>
</dbReference>
<evidence type="ECO:0000256" key="6">
    <source>
        <dbReference type="ARBA" id="ARBA00022741"/>
    </source>
</evidence>
<dbReference type="PROSITE" id="PS00479">
    <property type="entry name" value="ZF_DAG_PE_1"/>
    <property type="match status" value="1"/>
</dbReference>
<dbReference type="GO" id="GO:0007200">
    <property type="term" value="P:phospholipase C-activating G protein-coupled receptor signaling pathway"/>
    <property type="evidence" value="ECO:0007669"/>
    <property type="project" value="InterPro"/>
</dbReference>
<dbReference type="InterPro" id="IPR017438">
    <property type="entry name" value="ATP-NAD_kinase_N"/>
</dbReference>
<reference evidence="14 15" key="2">
    <citation type="submission" date="2018-11" db="EMBL/GenBank/DDBJ databases">
        <authorList>
            <consortium name="Pathogen Informatics"/>
        </authorList>
    </citation>
    <scope>NUCLEOTIDE SEQUENCE [LARGE SCALE GENOMIC DNA]</scope>
</reference>
<dbReference type="AlphaFoldDB" id="A0A158R362"/>
<dbReference type="STRING" id="27835.A0A158R362"/>
<dbReference type="Proteomes" id="UP000271162">
    <property type="component" value="Unassembled WGS sequence"/>
</dbReference>
<dbReference type="GO" id="GO:0005524">
    <property type="term" value="F:ATP binding"/>
    <property type="evidence" value="ECO:0007669"/>
    <property type="project" value="UniProtKB-KW"/>
</dbReference>
<gene>
    <name evidence="14" type="ORF">NBR_LOCUS17586</name>
</gene>
<dbReference type="SUPFAM" id="SSF57889">
    <property type="entry name" value="Cysteine-rich domain"/>
    <property type="match status" value="1"/>
</dbReference>
<evidence type="ECO:0000259" key="13">
    <source>
        <dbReference type="PROSITE" id="PS50146"/>
    </source>
</evidence>
<evidence type="ECO:0000313" key="14">
    <source>
        <dbReference type="EMBL" id="VDL81243.1"/>
    </source>
</evidence>
<keyword evidence="11" id="KW-1133">Transmembrane helix</keyword>
<evidence type="ECO:0000256" key="9">
    <source>
        <dbReference type="ARBA" id="ARBA00022840"/>
    </source>
</evidence>
<evidence type="ECO:0000256" key="1">
    <source>
        <dbReference type="ARBA" id="ARBA00001383"/>
    </source>
</evidence>
<evidence type="ECO:0000259" key="12">
    <source>
        <dbReference type="PROSITE" id="PS50081"/>
    </source>
</evidence>
<keyword evidence="5" id="KW-0677">Repeat</keyword>
<comment type="catalytic activity">
    <reaction evidence="1 10">
        <text>a 1,2-diacyl-sn-glycerol + ATP = a 1,2-diacyl-sn-glycero-3-phosphate + ADP + H(+)</text>
        <dbReference type="Rhea" id="RHEA:10272"/>
        <dbReference type="ChEBI" id="CHEBI:15378"/>
        <dbReference type="ChEBI" id="CHEBI:17815"/>
        <dbReference type="ChEBI" id="CHEBI:30616"/>
        <dbReference type="ChEBI" id="CHEBI:58608"/>
        <dbReference type="ChEBI" id="CHEBI:456216"/>
        <dbReference type="EC" id="2.7.1.107"/>
    </reaction>
</comment>
<protein>
    <recommendedName>
        <fullName evidence="10">Diacylglycerol kinase</fullName>
        <shortName evidence="10">DAG kinase</shortName>
        <ecNumber evidence="10">2.7.1.107</ecNumber>
    </recommendedName>
</protein>
<reference evidence="16" key="1">
    <citation type="submission" date="2016-04" db="UniProtKB">
        <authorList>
            <consortium name="WormBaseParasite"/>
        </authorList>
    </citation>
    <scope>IDENTIFICATION</scope>
</reference>
<feature type="domain" description="DAGKc" evidence="13">
    <location>
        <begin position="195"/>
        <end position="370"/>
    </location>
</feature>
<evidence type="ECO:0000256" key="4">
    <source>
        <dbReference type="ARBA" id="ARBA00022723"/>
    </source>
</evidence>
<dbReference type="Gene3D" id="3.40.50.10330">
    <property type="entry name" value="Probable inorganic polyphosphate/atp-NAD kinase, domain 1"/>
    <property type="match status" value="1"/>
</dbReference>
<keyword evidence="9 10" id="KW-0067">ATP-binding</keyword>
<dbReference type="PROSITE" id="PS50081">
    <property type="entry name" value="ZF_DAG_PE_2"/>
    <property type="match status" value="2"/>
</dbReference>
<sequence>MDLYEELAVAFVFVLVTAIVLFVFRKLLQERKRKSINDSVSAKSGHYWTRVNFVDRGFFCASCKKHLLSGYECDYCTLKVDEVACARNVASKLACKTIQKPDSDGEFHHHWIPGNIDSDQFCFICDELCGGGISLRDFSCCLCWRVIHTSCMKKLSLDVCDFGRYRSFTFPPNAVVTRKTGKKLVIDRLLLPKIDDFKPIIALTNTVCGSCTGKVVYRNLLRRLHPMQPNFSAKKLKRDCPKFQVIDVQKENVKSALQWIDEYPEVNVRLVVAGGDGTISNVLETLEQFQRKPPCDTCFLHNMPIIKLMSIMANVPIQMAVLPLGTGNDLSRVLGWGSGTNGDLDMLEYLSDVYAADVQKLDRWKVMIKSKNQRTRKSIPRVLSSRLLNKLLFFSFGTKDVFTRTCKGLRENISLYLDDKLVDLPDIEGIVFLNIQCWGAGVQPWKYADEEYPQAIDDGIFEVFAVTSSFHIAQMQVGLASPLFIGQARKAVVVTKNGAKLPMQW</sequence>
<evidence type="ECO:0000313" key="15">
    <source>
        <dbReference type="Proteomes" id="UP000271162"/>
    </source>
</evidence>
<feature type="domain" description="Phorbol-ester/DAG-type" evidence="12">
    <location>
        <begin position="45"/>
        <end position="95"/>
    </location>
</feature>
<name>A0A158R362_NIPBR</name>
<evidence type="ECO:0000256" key="8">
    <source>
        <dbReference type="ARBA" id="ARBA00022833"/>
    </source>
</evidence>
<evidence type="ECO:0000256" key="5">
    <source>
        <dbReference type="ARBA" id="ARBA00022737"/>
    </source>
</evidence>